<reference evidence="2" key="1">
    <citation type="journal article" date="2023" name="Nat. Plants">
        <title>Single-cell RNA sequencing provides a high-resolution roadmap for understanding the multicellular compartmentation of specialized metabolism.</title>
        <authorList>
            <person name="Sun S."/>
            <person name="Shen X."/>
            <person name="Li Y."/>
            <person name="Li Y."/>
            <person name="Wang S."/>
            <person name="Li R."/>
            <person name="Zhang H."/>
            <person name="Shen G."/>
            <person name="Guo B."/>
            <person name="Wei J."/>
            <person name="Xu J."/>
            <person name="St-Pierre B."/>
            <person name="Chen S."/>
            <person name="Sun C."/>
        </authorList>
    </citation>
    <scope>NUCLEOTIDE SEQUENCE [LARGE SCALE GENOMIC DNA]</scope>
</reference>
<gene>
    <name evidence="1" type="ORF">M9H77_17188</name>
</gene>
<accession>A0ACC0B3X1</accession>
<name>A0ACC0B3X1_CATRO</name>
<comment type="caution">
    <text evidence="1">The sequence shown here is derived from an EMBL/GenBank/DDBJ whole genome shotgun (WGS) entry which is preliminary data.</text>
</comment>
<dbReference type="EMBL" id="CM044704">
    <property type="protein sequence ID" value="KAI5667335.1"/>
    <property type="molecule type" value="Genomic_DNA"/>
</dbReference>
<proteinExistence type="predicted"/>
<dbReference type="Proteomes" id="UP001060085">
    <property type="component" value="Linkage Group LG04"/>
</dbReference>
<organism evidence="1 2">
    <name type="scientific">Catharanthus roseus</name>
    <name type="common">Madagascar periwinkle</name>
    <name type="synonym">Vinca rosea</name>
    <dbReference type="NCBI Taxonomy" id="4058"/>
    <lineage>
        <taxon>Eukaryota</taxon>
        <taxon>Viridiplantae</taxon>
        <taxon>Streptophyta</taxon>
        <taxon>Embryophyta</taxon>
        <taxon>Tracheophyta</taxon>
        <taxon>Spermatophyta</taxon>
        <taxon>Magnoliopsida</taxon>
        <taxon>eudicotyledons</taxon>
        <taxon>Gunneridae</taxon>
        <taxon>Pentapetalae</taxon>
        <taxon>asterids</taxon>
        <taxon>lamiids</taxon>
        <taxon>Gentianales</taxon>
        <taxon>Apocynaceae</taxon>
        <taxon>Rauvolfioideae</taxon>
        <taxon>Vinceae</taxon>
        <taxon>Catharanthinae</taxon>
        <taxon>Catharanthus</taxon>
    </lineage>
</organism>
<keyword evidence="2" id="KW-1185">Reference proteome</keyword>
<sequence length="127" mass="14584">MCCCRKGIGPDTWAYHMGQWRETSLISYKDLMYEVRADGHQPNWMITTQYTSVCDVWSSYAFKKKQEQAQRNCLQGRGGQGPSKHNGGSRSFIEWGHSTVLAHNLQPSPPSDREAAVARDQFRRYLL</sequence>
<evidence type="ECO:0000313" key="1">
    <source>
        <dbReference type="EMBL" id="KAI5667335.1"/>
    </source>
</evidence>
<protein>
    <submittedName>
        <fullName evidence="1">Uncharacterized protein</fullName>
    </submittedName>
</protein>
<evidence type="ECO:0000313" key="2">
    <source>
        <dbReference type="Proteomes" id="UP001060085"/>
    </source>
</evidence>